<gene>
    <name evidence="1" type="ORF">H4N64_24410</name>
</gene>
<proteinExistence type="predicted"/>
<reference evidence="1 2" key="1">
    <citation type="submission" date="2020-08" db="EMBL/GenBank/DDBJ databases">
        <title>Streptomyces sp. PSKA01 genome sequencing and assembly.</title>
        <authorList>
            <person name="Mandal S."/>
            <person name="Maiti P.K."/>
            <person name="Das P."/>
        </authorList>
    </citation>
    <scope>NUCLEOTIDE SEQUENCE [LARGE SCALE GENOMIC DNA]</scope>
    <source>
        <strain evidence="1 2">PSKA01</strain>
    </source>
</reference>
<dbReference type="Gene3D" id="3.40.50.300">
    <property type="entry name" value="P-loop containing nucleotide triphosphate hydrolases"/>
    <property type="match status" value="1"/>
</dbReference>
<keyword evidence="1" id="KW-0067">ATP-binding</keyword>
<sequence length="680" mass="75225">MNEGRGPYRAIGESLAAGRERAFVGRHAEIALFRAALAGDPGACTVQYLHGPGGIGKSTLLRRFAMEARAAGRPVVEVDGRTITPTPEAFALAARRAIEAPGAVLLVDTFERCQGLEGWLWDHFLPKIPVDNRVVIAGRLPPDPVMTSDPGWAGLLQITALRNLAPQDAAEFLRVRRVPPRAHAALLSFTGGNPLALALAAAVAVQDEAAAPLWKPSHDVIATLLPQLIGNTPDELRRKALEVCAHAYVTSESLLRSLLGERTADLFSWLRRQPFVEATASGLYPHDAVREVLEADLRWRDPEGFATMHHAMREQLLERLRSAPEAEMLQATGALIYLFRTDRSMSDFNGWRESGLVEDRAYAAGDRQRVLDLVREAEGAESERIASFWLDRQPESFRVYRSTQSGRLNAFSAWLRLSDLEGTDIDPVVAAAWAHARATGPLRPGEHLGMARFSVADQAYQRPSAPMTLTQWRATGEMIRARRLAHSYVVMRDDGFWNAHLGDINMLPIDARPKVGGNAYALFSHDWRVQPAGPWLQEKSRAMLTGSPMVQVRQAASGELNVLSQPEFEVAVRNALRSLRQPELLEANPLQRSRLVAESGQPLAEILQRAANALLDERGGDKRHRAVMTTYFRGAPTQEAAAERLGLPFSTYRRHLTAAVERMSQLLWHHELRGTAITRT</sequence>
<dbReference type="AlphaFoldDB" id="A0A7X1MBC3"/>
<dbReference type="InterPro" id="IPR027417">
    <property type="entry name" value="P-loop_NTPase"/>
</dbReference>
<protein>
    <submittedName>
        <fullName evidence="1">ATP-binding protein</fullName>
    </submittedName>
</protein>
<dbReference type="SUPFAM" id="SSF52540">
    <property type="entry name" value="P-loop containing nucleoside triphosphate hydrolases"/>
    <property type="match status" value="1"/>
</dbReference>
<keyword evidence="1" id="KW-0547">Nucleotide-binding</keyword>
<dbReference type="RefSeq" id="WP_186284553.1">
    <property type="nucleotide sequence ID" value="NZ_JACMSF010000028.1"/>
</dbReference>
<comment type="caution">
    <text evidence="1">The sequence shown here is derived from an EMBL/GenBank/DDBJ whole genome shotgun (WGS) entry which is preliminary data.</text>
</comment>
<dbReference type="Proteomes" id="UP000584670">
    <property type="component" value="Unassembled WGS sequence"/>
</dbReference>
<evidence type="ECO:0000313" key="2">
    <source>
        <dbReference type="Proteomes" id="UP000584670"/>
    </source>
</evidence>
<accession>A0A7X1MBC3</accession>
<dbReference type="CDD" id="cd00009">
    <property type="entry name" value="AAA"/>
    <property type="match status" value="1"/>
</dbReference>
<evidence type="ECO:0000313" key="1">
    <source>
        <dbReference type="EMBL" id="MBC2904686.1"/>
    </source>
</evidence>
<name>A0A7X1MBC3_9ACTN</name>
<keyword evidence="2" id="KW-1185">Reference proteome</keyword>
<organism evidence="1 2">
    <name type="scientific">Streptomyces cupreus</name>
    <dbReference type="NCBI Taxonomy" id="2759956"/>
    <lineage>
        <taxon>Bacteria</taxon>
        <taxon>Bacillati</taxon>
        <taxon>Actinomycetota</taxon>
        <taxon>Actinomycetes</taxon>
        <taxon>Kitasatosporales</taxon>
        <taxon>Streptomycetaceae</taxon>
        <taxon>Streptomyces</taxon>
    </lineage>
</organism>
<dbReference type="GO" id="GO:0005524">
    <property type="term" value="F:ATP binding"/>
    <property type="evidence" value="ECO:0007669"/>
    <property type="project" value="UniProtKB-KW"/>
</dbReference>
<dbReference type="EMBL" id="JACMSF010000028">
    <property type="protein sequence ID" value="MBC2904686.1"/>
    <property type="molecule type" value="Genomic_DNA"/>
</dbReference>